<name>A0A7I7T3J3_9MYCO</name>
<dbReference type="InterPro" id="IPR001647">
    <property type="entry name" value="HTH_TetR"/>
</dbReference>
<dbReference type="GO" id="GO:0000976">
    <property type="term" value="F:transcription cis-regulatory region binding"/>
    <property type="evidence" value="ECO:0007669"/>
    <property type="project" value="TreeGrafter"/>
</dbReference>
<protein>
    <submittedName>
        <fullName evidence="4">TetR family transcriptional regulator</fullName>
    </submittedName>
</protein>
<feature type="domain" description="HTH tetR-type" evidence="3">
    <location>
        <begin position="46"/>
        <end position="106"/>
    </location>
</feature>
<reference evidence="4 5" key="1">
    <citation type="journal article" date="2019" name="Emerg. Microbes Infect.">
        <title>Comprehensive subspecies identification of 175 nontuberculous mycobacteria species based on 7547 genomic profiles.</title>
        <authorList>
            <person name="Matsumoto Y."/>
            <person name="Kinjo T."/>
            <person name="Motooka D."/>
            <person name="Nabeya D."/>
            <person name="Jung N."/>
            <person name="Uechi K."/>
            <person name="Horii T."/>
            <person name="Iida T."/>
            <person name="Fujita J."/>
            <person name="Nakamura S."/>
        </authorList>
    </citation>
    <scope>NUCLEOTIDE SEQUENCE [LARGE SCALE GENOMIC DNA]</scope>
    <source>
        <strain evidence="4 5">JCM 30396</strain>
    </source>
</reference>
<dbReference type="Gene3D" id="1.10.357.10">
    <property type="entry name" value="Tetracycline Repressor, domain 2"/>
    <property type="match status" value="1"/>
</dbReference>
<evidence type="ECO:0000313" key="5">
    <source>
        <dbReference type="Proteomes" id="UP000467148"/>
    </source>
</evidence>
<dbReference type="InterPro" id="IPR050109">
    <property type="entry name" value="HTH-type_TetR-like_transc_reg"/>
</dbReference>
<dbReference type="AlphaFoldDB" id="A0A7I7T3J3"/>
<dbReference type="GO" id="GO:0003700">
    <property type="term" value="F:DNA-binding transcription factor activity"/>
    <property type="evidence" value="ECO:0007669"/>
    <property type="project" value="TreeGrafter"/>
</dbReference>
<sequence length="235" mass="25491">MSDTIFHFSARHASTIGMRRGRQGVQTVKLVESAKSAAPLSDRLPSNPRQRLVDALAASITDIGYSATTVAEIVRRARTSRRTFYEYFTDREACLVALLADTNRRAVGTISAAVDPALPWEVQIRQAVQAWVANAESRPAVMLSWIRDLPALGMAARELQREVTESFITMVQTLSDTEELRAAGIPTVSRQRALMLIGGLRELTAVTVESGGRMSDVTDEAVDAAIALLGPPRGG</sequence>
<proteinExistence type="predicted"/>
<dbReference type="PROSITE" id="PS50977">
    <property type="entry name" value="HTH_TETR_2"/>
    <property type="match status" value="1"/>
</dbReference>
<dbReference type="KEGG" id="mhev:MHEL_21000"/>
<evidence type="ECO:0000313" key="4">
    <source>
        <dbReference type="EMBL" id="BBY63857.1"/>
    </source>
</evidence>
<dbReference type="Pfam" id="PF00440">
    <property type="entry name" value="TetR_N"/>
    <property type="match status" value="1"/>
</dbReference>
<dbReference type="PANTHER" id="PTHR30055">
    <property type="entry name" value="HTH-TYPE TRANSCRIPTIONAL REGULATOR RUTR"/>
    <property type="match status" value="1"/>
</dbReference>
<dbReference type="Proteomes" id="UP000467148">
    <property type="component" value="Chromosome"/>
</dbReference>
<dbReference type="InterPro" id="IPR009057">
    <property type="entry name" value="Homeodomain-like_sf"/>
</dbReference>
<evidence type="ECO:0000259" key="3">
    <source>
        <dbReference type="PROSITE" id="PS50977"/>
    </source>
</evidence>
<gene>
    <name evidence="4" type="ORF">MHEL_21000</name>
</gene>
<dbReference type="PANTHER" id="PTHR30055:SF187">
    <property type="entry name" value="TRANSCRIPTIONAL REGULATORY PROTEIN"/>
    <property type="match status" value="1"/>
</dbReference>
<feature type="DNA-binding region" description="H-T-H motif" evidence="2">
    <location>
        <begin position="69"/>
        <end position="88"/>
    </location>
</feature>
<evidence type="ECO:0000256" key="1">
    <source>
        <dbReference type="ARBA" id="ARBA00023125"/>
    </source>
</evidence>
<keyword evidence="1 2" id="KW-0238">DNA-binding</keyword>
<dbReference type="SUPFAM" id="SSF46689">
    <property type="entry name" value="Homeodomain-like"/>
    <property type="match status" value="1"/>
</dbReference>
<evidence type="ECO:0000256" key="2">
    <source>
        <dbReference type="PROSITE-ProRule" id="PRU00335"/>
    </source>
</evidence>
<keyword evidence="5" id="KW-1185">Reference proteome</keyword>
<dbReference type="EMBL" id="AP022596">
    <property type="protein sequence ID" value="BBY63857.1"/>
    <property type="molecule type" value="Genomic_DNA"/>
</dbReference>
<organism evidence="4 5">
    <name type="scientific">Mycolicibacterium helvum</name>
    <dbReference type="NCBI Taxonomy" id="1534349"/>
    <lineage>
        <taxon>Bacteria</taxon>
        <taxon>Bacillati</taxon>
        <taxon>Actinomycetota</taxon>
        <taxon>Actinomycetes</taxon>
        <taxon>Mycobacteriales</taxon>
        <taxon>Mycobacteriaceae</taxon>
        <taxon>Mycolicibacterium</taxon>
    </lineage>
</organism>
<accession>A0A7I7T3J3</accession>